<name>A0A6I2L1F5_9BURK</name>
<evidence type="ECO:0000256" key="1">
    <source>
        <dbReference type="SAM" id="SignalP"/>
    </source>
</evidence>
<keyword evidence="3" id="KW-1185">Reference proteome</keyword>
<keyword evidence="1" id="KW-0732">Signal</keyword>
<proteinExistence type="predicted"/>
<evidence type="ECO:0000313" key="3">
    <source>
        <dbReference type="Proteomes" id="UP000433309"/>
    </source>
</evidence>
<evidence type="ECO:0000313" key="2">
    <source>
        <dbReference type="EMBL" id="MRW91703.1"/>
    </source>
</evidence>
<feature type="signal peptide" evidence="1">
    <location>
        <begin position="1"/>
        <end position="19"/>
    </location>
</feature>
<reference evidence="2 3" key="1">
    <citation type="submission" date="2019-11" db="EMBL/GenBank/DDBJ databases">
        <title>Novel species isolated from a subtropical stream in China.</title>
        <authorList>
            <person name="Lu H."/>
        </authorList>
    </citation>
    <scope>NUCLEOTIDE SEQUENCE [LARGE SCALE GENOMIC DNA]</scope>
    <source>
        <strain evidence="2 3">FT80W</strain>
    </source>
</reference>
<dbReference type="EMBL" id="WKJK01000008">
    <property type="protein sequence ID" value="MRW91703.1"/>
    <property type="molecule type" value="Genomic_DNA"/>
</dbReference>
<sequence>MRRLLSLLCLLTISLPPDAYGQQPTYVLIAALGDTFNVVIEEQGIGSNMSPYKRTALPVADNLLNKLVLRDLDAMVETAYPGSQRITIAMRPPNLRTTPHEQRGQASLDAVLDYLKQQPQRTAWERVIVVTPAYRALDKDDMAANLEGMGLLLKPLCQSADSACSTNARSTAGPEVATLNHDTVYANSYAAPYSYITVWQIDPATLQVISQRTTYSKQKIADERGELRGVLQDENKGALAQQLVKLVSVSVHDALKRTEFTGHVEVRDVHEVPAPPSD</sequence>
<gene>
    <name evidence="2" type="ORF">GJ699_17050</name>
</gene>
<dbReference type="RefSeq" id="WP_154378356.1">
    <property type="nucleotide sequence ID" value="NZ_WKJK01000008.1"/>
</dbReference>
<dbReference type="AlphaFoldDB" id="A0A6I2L1F5"/>
<feature type="chain" id="PRO_5026305820" evidence="1">
    <location>
        <begin position="20"/>
        <end position="278"/>
    </location>
</feature>
<comment type="caution">
    <text evidence="2">The sequence shown here is derived from an EMBL/GenBank/DDBJ whole genome shotgun (WGS) entry which is preliminary data.</text>
</comment>
<protein>
    <submittedName>
        <fullName evidence="2">Uncharacterized protein</fullName>
    </submittedName>
</protein>
<accession>A0A6I2L1F5</accession>
<organism evidence="2 3">
    <name type="scientific">Duganella guangzhouensis</name>
    <dbReference type="NCBI Taxonomy" id="2666084"/>
    <lineage>
        <taxon>Bacteria</taxon>
        <taxon>Pseudomonadati</taxon>
        <taxon>Pseudomonadota</taxon>
        <taxon>Betaproteobacteria</taxon>
        <taxon>Burkholderiales</taxon>
        <taxon>Oxalobacteraceae</taxon>
        <taxon>Telluria group</taxon>
        <taxon>Duganella</taxon>
    </lineage>
</organism>
<dbReference type="Proteomes" id="UP000433309">
    <property type="component" value="Unassembled WGS sequence"/>
</dbReference>